<dbReference type="GO" id="GO:0005524">
    <property type="term" value="F:ATP binding"/>
    <property type="evidence" value="ECO:0007669"/>
    <property type="project" value="UniProtKB-KW"/>
</dbReference>
<dbReference type="EMBL" id="VOBQ01000002">
    <property type="protein sequence ID" value="TWO72933.1"/>
    <property type="molecule type" value="Genomic_DNA"/>
</dbReference>
<keyword evidence="2" id="KW-0472">Membrane</keyword>
<dbReference type="RefSeq" id="WP_145890249.1">
    <property type="nucleotide sequence ID" value="NZ_VOBQ01000002.1"/>
</dbReference>
<dbReference type="InterPro" id="IPR032823">
    <property type="entry name" value="BCA_ABC_TP_C"/>
</dbReference>
<evidence type="ECO:0000256" key="2">
    <source>
        <dbReference type="ARBA" id="ARBA00022475"/>
    </source>
</evidence>
<feature type="domain" description="ABC transporter" evidence="5">
    <location>
        <begin position="6"/>
        <end position="247"/>
    </location>
</feature>
<evidence type="ECO:0000256" key="1">
    <source>
        <dbReference type="ARBA" id="ARBA00022448"/>
    </source>
</evidence>
<dbReference type="OrthoDB" id="9781337at2"/>
<dbReference type="Gene3D" id="3.40.50.300">
    <property type="entry name" value="P-loop containing nucleotide triphosphate hydrolases"/>
    <property type="match status" value="1"/>
</dbReference>
<dbReference type="PANTHER" id="PTHR45772">
    <property type="entry name" value="CONSERVED COMPONENT OF ABC TRANSPORTER FOR NATURAL AMINO ACIDS-RELATED"/>
    <property type="match status" value="1"/>
</dbReference>
<keyword evidence="7" id="KW-1185">Reference proteome</keyword>
<dbReference type="PROSITE" id="PS50893">
    <property type="entry name" value="ABC_TRANSPORTER_2"/>
    <property type="match status" value="1"/>
</dbReference>
<dbReference type="Proteomes" id="UP000318199">
    <property type="component" value="Unassembled WGS sequence"/>
</dbReference>
<evidence type="ECO:0000259" key="5">
    <source>
        <dbReference type="PROSITE" id="PS50893"/>
    </source>
</evidence>
<evidence type="ECO:0000256" key="4">
    <source>
        <dbReference type="ARBA" id="ARBA00022840"/>
    </source>
</evidence>
<keyword evidence="4 6" id="KW-0067">ATP-binding</keyword>
<organism evidence="6 7">
    <name type="scientific">Caenimonas sedimenti</name>
    <dbReference type="NCBI Taxonomy" id="2596921"/>
    <lineage>
        <taxon>Bacteria</taxon>
        <taxon>Pseudomonadati</taxon>
        <taxon>Pseudomonadota</taxon>
        <taxon>Betaproteobacteria</taxon>
        <taxon>Burkholderiales</taxon>
        <taxon>Comamonadaceae</taxon>
        <taxon>Caenimonas</taxon>
    </lineage>
</organism>
<dbReference type="SMART" id="SM00382">
    <property type="entry name" value="AAA"/>
    <property type="match status" value="1"/>
</dbReference>
<dbReference type="CDD" id="cd03219">
    <property type="entry name" value="ABC_Mj1267_LivG_branched"/>
    <property type="match status" value="1"/>
</dbReference>
<accession>A0A562ZWT7</accession>
<evidence type="ECO:0000313" key="7">
    <source>
        <dbReference type="Proteomes" id="UP000318199"/>
    </source>
</evidence>
<dbReference type="PANTHER" id="PTHR45772:SF2">
    <property type="entry name" value="ABC TRANSPORTER ATP-BINDING PROTEIN"/>
    <property type="match status" value="1"/>
</dbReference>
<keyword evidence="1" id="KW-0813">Transport</keyword>
<proteinExistence type="predicted"/>
<name>A0A562ZWT7_9BURK</name>
<dbReference type="InterPro" id="IPR003593">
    <property type="entry name" value="AAA+_ATPase"/>
</dbReference>
<keyword evidence="3" id="KW-0547">Nucleotide-binding</keyword>
<keyword evidence="2" id="KW-1003">Cell membrane</keyword>
<dbReference type="InterPro" id="IPR017871">
    <property type="entry name" value="ABC_transporter-like_CS"/>
</dbReference>
<dbReference type="Pfam" id="PF12399">
    <property type="entry name" value="BCA_ABC_TP_C"/>
    <property type="match status" value="1"/>
</dbReference>
<dbReference type="InterPro" id="IPR003439">
    <property type="entry name" value="ABC_transporter-like_ATP-bd"/>
</dbReference>
<protein>
    <submittedName>
        <fullName evidence="6">ABC transporter ATP-binding protein</fullName>
    </submittedName>
</protein>
<dbReference type="SUPFAM" id="SSF52540">
    <property type="entry name" value="P-loop containing nucleoside triphosphate hydrolases"/>
    <property type="match status" value="1"/>
</dbReference>
<dbReference type="InterPro" id="IPR027417">
    <property type="entry name" value="P-loop_NTPase"/>
</dbReference>
<comment type="caution">
    <text evidence="6">The sequence shown here is derived from an EMBL/GenBank/DDBJ whole genome shotgun (WGS) entry which is preliminary data.</text>
</comment>
<reference evidence="6 7" key="1">
    <citation type="submission" date="2019-07" db="EMBL/GenBank/DDBJ databases">
        <title>Caenimonas sedimenti sp. nov., isolated from activated sludge.</title>
        <authorList>
            <person name="Xu J."/>
        </authorList>
    </citation>
    <scope>NUCLEOTIDE SEQUENCE [LARGE SCALE GENOMIC DNA]</scope>
    <source>
        <strain evidence="6 7">HX-9-20</strain>
    </source>
</reference>
<dbReference type="Pfam" id="PF00005">
    <property type="entry name" value="ABC_tran"/>
    <property type="match status" value="1"/>
</dbReference>
<gene>
    <name evidence="6" type="ORF">FN976_01430</name>
</gene>
<evidence type="ECO:0000256" key="3">
    <source>
        <dbReference type="ARBA" id="ARBA00022741"/>
    </source>
</evidence>
<dbReference type="AlphaFoldDB" id="A0A562ZWT7"/>
<evidence type="ECO:0000313" key="6">
    <source>
        <dbReference type="EMBL" id="TWO72933.1"/>
    </source>
</evidence>
<dbReference type="InterPro" id="IPR051120">
    <property type="entry name" value="ABC_AA/LPS_Transport"/>
</dbReference>
<dbReference type="PROSITE" id="PS00211">
    <property type="entry name" value="ABC_TRANSPORTER_1"/>
    <property type="match status" value="1"/>
</dbReference>
<sequence length="247" mass="26814">MTTALLELRGVDKRFGGLHVTRSVSFALAAGDRMALIGPNGAGKTTLVNQISGVLQPDAGAIHLLGEDVTRLPQAKRVRRGLARTFQITTLAPHFPVQRQVELALLEREGLTGRAWRCVDAYAGVRAEALELLSRFGLREHAATPTQDLAYGEQRLVEMALALALRPRVLLLDEPMAGVPKGDGGRLLTALESLPRDLAVLIIEHDMDLVFRFATRIVVLAEGAVLADGDPETIRRDPQVRAAYLGH</sequence>
<dbReference type="GO" id="GO:0005886">
    <property type="term" value="C:plasma membrane"/>
    <property type="evidence" value="ECO:0007669"/>
    <property type="project" value="TreeGrafter"/>
</dbReference>
<dbReference type="GO" id="GO:0016887">
    <property type="term" value="F:ATP hydrolysis activity"/>
    <property type="evidence" value="ECO:0007669"/>
    <property type="project" value="InterPro"/>
</dbReference>